<dbReference type="GO" id="GO:0006784">
    <property type="term" value="P:heme A biosynthetic process"/>
    <property type="evidence" value="ECO:0007669"/>
    <property type="project" value="TreeGrafter"/>
</dbReference>
<evidence type="ECO:0000313" key="16">
    <source>
        <dbReference type="Proteomes" id="UP000502823"/>
    </source>
</evidence>
<dbReference type="InterPro" id="IPR000537">
    <property type="entry name" value="UbiA_prenyltransferase"/>
</dbReference>
<proteinExistence type="inferred from homology"/>
<keyword evidence="10" id="KW-0350">Heme biosynthesis</keyword>
<evidence type="ECO:0000256" key="10">
    <source>
        <dbReference type="ARBA" id="ARBA00023133"/>
    </source>
</evidence>
<evidence type="ECO:0000256" key="8">
    <source>
        <dbReference type="ARBA" id="ARBA00022989"/>
    </source>
</evidence>
<dbReference type="InterPro" id="IPR030470">
    <property type="entry name" value="UbiA_prenylTrfase_CS"/>
</dbReference>
<dbReference type="GO" id="GO:0008495">
    <property type="term" value="F:protoheme IX farnesyltransferase activity"/>
    <property type="evidence" value="ECO:0007669"/>
    <property type="project" value="UniProtKB-EC"/>
</dbReference>
<dbReference type="Pfam" id="PF01040">
    <property type="entry name" value="UbiA"/>
    <property type="match status" value="1"/>
</dbReference>
<evidence type="ECO:0000313" key="15">
    <source>
        <dbReference type="EMBL" id="GFG35505.1"/>
    </source>
</evidence>
<dbReference type="NCBIfam" id="TIGR01473">
    <property type="entry name" value="cyoE_ctaB"/>
    <property type="match status" value="1"/>
</dbReference>
<dbReference type="PANTHER" id="PTHR43448:SF2">
    <property type="entry name" value="PROTOHEME IX FARNESYLTRANSFERASE, MITOCHONDRIAL"/>
    <property type="match status" value="1"/>
</dbReference>
<keyword evidence="9" id="KW-0496">Mitochondrion</keyword>
<evidence type="ECO:0000256" key="6">
    <source>
        <dbReference type="ARBA" id="ARBA00022692"/>
    </source>
</evidence>
<dbReference type="InterPro" id="IPR006369">
    <property type="entry name" value="Protohaem_IX_farnesylTrfase"/>
</dbReference>
<evidence type="ECO:0000256" key="12">
    <source>
        <dbReference type="ARBA" id="ARBA00030253"/>
    </source>
</evidence>
<evidence type="ECO:0000256" key="5">
    <source>
        <dbReference type="ARBA" id="ARBA00022679"/>
    </source>
</evidence>
<dbReference type="EC" id="2.5.1.141" evidence="3"/>
<name>A0A6L2PYE4_COPFO</name>
<comment type="similarity">
    <text evidence="2">Belongs to the UbiA prenyltransferase family.</text>
</comment>
<gene>
    <name evidence="15" type="ORF">Cfor_09152</name>
</gene>
<keyword evidence="8 14" id="KW-1133">Transmembrane helix</keyword>
<feature type="transmembrane region" description="Helical" evidence="14">
    <location>
        <begin position="135"/>
        <end position="153"/>
    </location>
</feature>
<dbReference type="InParanoid" id="A0A6L2PYE4"/>
<comment type="catalytic activity">
    <reaction evidence="13">
        <text>heme b + (2E,6E)-farnesyl diphosphate + H2O = Fe(II)-heme o + diphosphate</text>
        <dbReference type="Rhea" id="RHEA:28070"/>
        <dbReference type="ChEBI" id="CHEBI:15377"/>
        <dbReference type="ChEBI" id="CHEBI:33019"/>
        <dbReference type="ChEBI" id="CHEBI:60344"/>
        <dbReference type="ChEBI" id="CHEBI:60530"/>
        <dbReference type="ChEBI" id="CHEBI:175763"/>
        <dbReference type="EC" id="2.5.1.141"/>
    </reaction>
</comment>
<feature type="transmembrane region" description="Helical" evidence="14">
    <location>
        <begin position="309"/>
        <end position="331"/>
    </location>
</feature>
<dbReference type="EMBL" id="BLKM01000550">
    <property type="protein sequence ID" value="GFG35505.1"/>
    <property type="molecule type" value="Genomic_DNA"/>
</dbReference>
<keyword evidence="5" id="KW-0808">Transferase</keyword>
<evidence type="ECO:0000256" key="2">
    <source>
        <dbReference type="ARBA" id="ARBA00005985"/>
    </source>
</evidence>
<dbReference type="FunCoup" id="A0A6L2PYE4">
    <property type="interactions" value="1016"/>
</dbReference>
<sequence>MYIVLSSVWKARCRLPRFNQSFYSVVLKYSSKVSSRISTASASAVIAKTQDSVKNETASATIKLLPESTATCDAVAPRSSVKHGIISEDKQWHEVKTDYSKLIQHYLMLSKIRLTSLVVMTTMAGYALAPDSLSLTTFVLCCVGTGLMSCAANSVNQFFEVPFDCQMARTKNRVLVRGLLTPLHAVMFAATCSVVGLSTLYWGVNGLTCALGATNLVLYTLVYTPMKRISILNTWIGSFVGAIPPLMGWAACAGTLGPGAWILPGILYAWQFPHFNALSWNLRSDYSRAGYQMMSVTNPTLCRQTALRYTGVVLVLSCLAPVLDVTTWYFAAGSLPLNAYFMYLDIAEYTFGFVPFSMAIPSAFRQQQLTSAVPLLTDPPAIAHGYDAAHQETMVCDGIWKRRRPGKQKYVTELKTMKKIKKKVSDGVFVACKTPVLISTAVKFFAPSSAFGVAFSCINFVQDFVKTGSKKLKKKVSEKHVSFYQSVFN</sequence>
<dbReference type="Proteomes" id="UP000502823">
    <property type="component" value="Unassembled WGS sequence"/>
</dbReference>
<dbReference type="Gene3D" id="1.10.357.140">
    <property type="entry name" value="UbiA prenyltransferase"/>
    <property type="match status" value="1"/>
</dbReference>
<accession>A0A6L2PYE4</accession>
<evidence type="ECO:0000256" key="14">
    <source>
        <dbReference type="SAM" id="Phobius"/>
    </source>
</evidence>
<evidence type="ECO:0000256" key="11">
    <source>
        <dbReference type="ARBA" id="ARBA00023136"/>
    </source>
</evidence>
<comment type="caution">
    <text evidence="15">The sequence shown here is derived from an EMBL/GenBank/DDBJ whole genome shotgun (WGS) entry which is preliminary data.</text>
</comment>
<keyword evidence="16" id="KW-1185">Reference proteome</keyword>
<evidence type="ECO:0000256" key="9">
    <source>
        <dbReference type="ARBA" id="ARBA00023128"/>
    </source>
</evidence>
<keyword evidence="7" id="KW-0809">Transit peptide</keyword>
<dbReference type="PROSITE" id="PS00943">
    <property type="entry name" value="UBIA"/>
    <property type="match status" value="1"/>
</dbReference>
<dbReference type="GO" id="GO:0031966">
    <property type="term" value="C:mitochondrial membrane"/>
    <property type="evidence" value="ECO:0007669"/>
    <property type="project" value="UniProtKB-SubCell"/>
</dbReference>
<evidence type="ECO:0000256" key="13">
    <source>
        <dbReference type="ARBA" id="ARBA00047690"/>
    </source>
</evidence>
<keyword evidence="11 14" id="KW-0472">Membrane</keyword>
<protein>
    <recommendedName>
        <fullName evidence="4">Protoheme IX farnesyltransferase, mitochondrial</fullName>
        <ecNumber evidence="3">2.5.1.141</ecNumber>
    </recommendedName>
    <alternativeName>
        <fullName evidence="12">Heme O synthase</fullName>
    </alternativeName>
</protein>
<dbReference type="FunFam" id="1.10.357.140:FF:000004">
    <property type="entry name" value="Protoheme IX farnesyltransferase, mitochondrial"/>
    <property type="match status" value="1"/>
</dbReference>
<feature type="transmembrane region" description="Helical" evidence="14">
    <location>
        <begin position="112"/>
        <end position="129"/>
    </location>
</feature>
<dbReference type="InterPro" id="IPR044878">
    <property type="entry name" value="UbiA_sf"/>
</dbReference>
<reference evidence="16" key="1">
    <citation type="submission" date="2020-01" db="EMBL/GenBank/DDBJ databases">
        <title>Draft genome sequence of the Termite Coptotermes fromosanus.</title>
        <authorList>
            <person name="Itakura S."/>
            <person name="Yosikawa Y."/>
            <person name="Umezawa K."/>
        </authorList>
    </citation>
    <scope>NUCLEOTIDE SEQUENCE [LARGE SCALE GENOMIC DNA]</scope>
</reference>
<dbReference type="AlphaFoldDB" id="A0A6L2PYE4"/>
<comment type="subcellular location">
    <subcellularLocation>
        <location evidence="1">Mitochondrion membrane</location>
        <topology evidence="1">Multi-pass membrane protein</topology>
    </subcellularLocation>
</comment>
<evidence type="ECO:0000256" key="4">
    <source>
        <dbReference type="ARBA" id="ARBA00016335"/>
    </source>
</evidence>
<dbReference type="PANTHER" id="PTHR43448">
    <property type="entry name" value="PROTOHEME IX FARNESYLTRANSFERASE, MITOCHONDRIAL"/>
    <property type="match status" value="1"/>
</dbReference>
<feature type="transmembrane region" description="Helical" evidence="14">
    <location>
        <begin position="174"/>
        <end position="196"/>
    </location>
</feature>
<organism evidence="15 16">
    <name type="scientific">Coptotermes formosanus</name>
    <name type="common">Formosan subterranean termite</name>
    <dbReference type="NCBI Taxonomy" id="36987"/>
    <lineage>
        <taxon>Eukaryota</taxon>
        <taxon>Metazoa</taxon>
        <taxon>Ecdysozoa</taxon>
        <taxon>Arthropoda</taxon>
        <taxon>Hexapoda</taxon>
        <taxon>Insecta</taxon>
        <taxon>Pterygota</taxon>
        <taxon>Neoptera</taxon>
        <taxon>Polyneoptera</taxon>
        <taxon>Dictyoptera</taxon>
        <taxon>Blattodea</taxon>
        <taxon>Blattoidea</taxon>
        <taxon>Termitoidae</taxon>
        <taxon>Rhinotermitidae</taxon>
        <taxon>Coptotermes</taxon>
    </lineage>
</organism>
<dbReference type="CDD" id="cd13957">
    <property type="entry name" value="PT_UbiA_Cox10"/>
    <property type="match status" value="1"/>
</dbReference>
<evidence type="ECO:0000256" key="1">
    <source>
        <dbReference type="ARBA" id="ARBA00004225"/>
    </source>
</evidence>
<evidence type="ECO:0000256" key="3">
    <source>
        <dbReference type="ARBA" id="ARBA00012292"/>
    </source>
</evidence>
<feature type="transmembrane region" description="Helical" evidence="14">
    <location>
        <begin position="202"/>
        <end position="222"/>
    </location>
</feature>
<evidence type="ECO:0000256" key="7">
    <source>
        <dbReference type="ARBA" id="ARBA00022946"/>
    </source>
</evidence>
<dbReference type="OrthoDB" id="5211at2759"/>
<keyword evidence="6 14" id="KW-0812">Transmembrane</keyword>